<organism evidence="1">
    <name type="scientific">Hyperionvirus sp</name>
    <dbReference type="NCBI Taxonomy" id="2487770"/>
    <lineage>
        <taxon>Viruses</taxon>
        <taxon>Varidnaviria</taxon>
        <taxon>Bamfordvirae</taxon>
        <taxon>Nucleocytoviricota</taxon>
        <taxon>Megaviricetes</taxon>
        <taxon>Imitervirales</taxon>
        <taxon>Mimiviridae</taxon>
        <taxon>Klosneuvirinae</taxon>
    </lineage>
</organism>
<name>A0A3G5A730_9VIRU</name>
<evidence type="ECO:0000313" key="1">
    <source>
        <dbReference type="EMBL" id="AYV82842.1"/>
    </source>
</evidence>
<dbReference type="InterPro" id="IPR006597">
    <property type="entry name" value="Sel1-like"/>
</dbReference>
<evidence type="ECO:0008006" key="2">
    <source>
        <dbReference type="Google" id="ProtNLM"/>
    </source>
</evidence>
<dbReference type="Pfam" id="PF08238">
    <property type="entry name" value="Sel1"/>
    <property type="match status" value="4"/>
</dbReference>
<dbReference type="PANTHER" id="PTHR11102:SF160">
    <property type="entry name" value="ERAD-ASSOCIATED E3 UBIQUITIN-PROTEIN LIGASE COMPONENT HRD3"/>
    <property type="match status" value="1"/>
</dbReference>
<protein>
    <recommendedName>
        <fullName evidence="2">Tetratricopeptide repeat protein</fullName>
    </recommendedName>
</protein>
<dbReference type="PANTHER" id="PTHR11102">
    <property type="entry name" value="SEL-1-LIKE PROTEIN"/>
    <property type="match status" value="1"/>
</dbReference>
<accession>A0A3G5A730</accession>
<reference evidence="1" key="1">
    <citation type="submission" date="2018-10" db="EMBL/GenBank/DDBJ databases">
        <title>Hidden diversity of soil giant viruses.</title>
        <authorList>
            <person name="Schulz F."/>
            <person name="Alteio L."/>
            <person name="Goudeau D."/>
            <person name="Ryan E.M."/>
            <person name="Malmstrom R.R."/>
            <person name="Blanchard J."/>
            <person name="Woyke T."/>
        </authorList>
    </citation>
    <scope>NUCLEOTIDE SEQUENCE</scope>
    <source>
        <strain evidence="1">HYV1</strain>
    </source>
</reference>
<dbReference type="InterPro" id="IPR050767">
    <property type="entry name" value="Sel1_AlgK"/>
</dbReference>
<dbReference type="EMBL" id="MK072384">
    <property type="protein sequence ID" value="AYV82842.1"/>
    <property type="molecule type" value="Genomic_DNA"/>
</dbReference>
<proteinExistence type="predicted"/>
<gene>
    <name evidence="1" type="ORF">Hyperionvirus2_210</name>
</gene>
<dbReference type="SMART" id="SM00671">
    <property type="entry name" value="SEL1"/>
    <property type="match status" value="3"/>
</dbReference>
<sequence length="288" mass="33116">MTESMTSAIIDSLKADIEVDSDELKKCSIKDVLKWCLEWEPKTRVIMLTLGQIYYFEKSKDAAIYWFNKCCAGDSDYPIWLWIGACHKNLPASCIVAEAIHCFEKASKQEGKIGSEASVYLGNIYKTEKKDIEQALHWYTRSAELSNPRGMNAIGLIYTDKCHQTAWQWYQKAIKIDPTLAVTYWNLGLLALKYTPETKTPNKWIAAEFFSLSYKYYKELNSPNDMEACINSLKYIFPDMEIEPIIETLTTIKELREENERLKTELMFRPDGIGAKEAAKHFYSSIGA</sequence>
<dbReference type="InterPro" id="IPR011990">
    <property type="entry name" value="TPR-like_helical_dom_sf"/>
</dbReference>
<dbReference type="SUPFAM" id="SSF81901">
    <property type="entry name" value="HCP-like"/>
    <property type="match status" value="1"/>
</dbReference>
<dbReference type="Gene3D" id="1.25.40.10">
    <property type="entry name" value="Tetratricopeptide repeat domain"/>
    <property type="match status" value="1"/>
</dbReference>